<dbReference type="AlphaFoldDB" id="A0A8E2W9N2"/>
<dbReference type="GO" id="GO:0005886">
    <property type="term" value="C:plasma membrane"/>
    <property type="evidence" value="ECO:0007669"/>
    <property type="project" value="UniProtKB-SubCell"/>
</dbReference>
<keyword evidence="7 8" id="KW-0472">Membrane</keyword>
<dbReference type="Gene3D" id="1.20.1530.20">
    <property type="match status" value="1"/>
</dbReference>
<name>A0A8E2W9N2_RHILI</name>
<proteinExistence type="inferred from homology"/>
<comment type="similarity">
    <text evidence="2">Belongs to the auxin efflux carrier (TC 2.A.69) family.</text>
</comment>
<evidence type="ECO:0000256" key="1">
    <source>
        <dbReference type="ARBA" id="ARBA00004651"/>
    </source>
</evidence>
<dbReference type="GO" id="GO:0055085">
    <property type="term" value="P:transmembrane transport"/>
    <property type="evidence" value="ECO:0007669"/>
    <property type="project" value="InterPro"/>
</dbReference>
<reference evidence="9 10" key="1">
    <citation type="submission" date="2018-05" db="EMBL/GenBank/DDBJ databases">
        <title>Genomic Encyclopedia of Type Strains, Phase IV (KMG-IV): sequencing the most valuable type-strain genomes for metagenomic binning, comparative biology and taxonomic classification.</title>
        <authorList>
            <person name="Goeker M."/>
        </authorList>
    </citation>
    <scope>NUCLEOTIDE SEQUENCE [LARGE SCALE GENOMIC DNA]</scope>
    <source>
        <strain evidence="9 10">DSM 2626</strain>
    </source>
</reference>
<protein>
    <recommendedName>
        <fullName evidence="11">AEC family transporter</fullName>
    </recommendedName>
</protein>
<feature type="transmembrane region" description="Helical" evidence="8">
    <location>
        <begin position="261"/>
        <end position="284"/>
    </location>
</feature>
<dbReference type="Proteomes" id="UP000245631">
    <property type="component" value="Unassembled WGS sequence"/>
</dbReference>
<evidence type="ECO:0000256" key="3">
    <source>
        <dbReference type="ARBA" id="ARBA00022448"/>
    </source>
</evidence>
<dbReference type="EMBL" id="QGGH01000007">
    <property type="protein sequence ID" value="PWJ89468.1"/>
    <property type="molecule type" value="Genomic_DNA"/>
</dbReference>
<accession>A0A8E2W9N2</accession>
<evidence type="ECO:0008006" key="11">
    <source>
        <dbReference type="Google" id="ProtNLM"/>
    </source>
</evidence>
<comment type="subcellular location">
    <subcellularLocation>
        <location evidence="1">Cell membrane</location>
        <topology evidence="1">Multi-pass membrane protein</topology>
    </subcellularLocation>
</comment>
<feature type="transmembrane region" description="Helical" evidence="8">
    <location>
        <begin position="95"/>
        <end position="114"/>
    </location>
</feature>
<feature type="transmembrane region" description="Helical" evidence="8">
    <location>
        <begin position="324"/>
        <end position="344"/>
    </location>
</feature>
<keyword evidence="5 8" id="KW-0812">Transmembrane</keyword>
<evidence type="ECO:0000256" key="4">
    <source>
        <dbReference type="ARBA" id="ARBA00022475"/>
    </source>
</evidence>
<evidence type="ECO:0000313" key="9">
    <source>
        <dbReference type="EMBL" id="PWJ89468.1"/>
    </source>
</evidence>
<sequence>MIKFGHDQIRARLRRGRGSPITGNSPVTVKMSPLTETVLFVFSLVALGYLAGFTGYLKPESGEGISNFAVSVAMPLLLFQTMVNADFHGVAPWPLWGAYFAAATITWAAGHLVTTRIFGRDARAGVVGGVSSAYSNVVLLGAPFILGIFGPSGFEVLSLLVSVHLPIMMMASIVLFEMFGRSGGEPMHPLRMIRSFLRRLFINPLIIGILAGLAWRLSGVPLPDLVKRLVDALADTAGPVALFAMGLSLRRFGISGNVRPALALSVLKLFLMPALVLAFVWLLGLPPLTAKVAVVVAALPSGINSYLIAVQFNTGQALASNQMTIATACAAVTTAFWLAVVLHVF</sequence>
<comment type="caution">
    <text evidence="9">The sequence shown here is derived from an EMBL/GenBank/DDBJ whole genome shotgun (WGS) entry which is preliminary data.</text>
</comment>
<evidence type="ECO:0000256" key="6">
    <source>
        <dbReference type="ARBA" id="ARBA00022989"/>
    </source>
</evidence>
<dbReference type="PANTHER" id="PTHR36838">
    <property type="entry name" value="AUXIN EFFLUX CARRIER FAMILY PROTEIN"/>
    <property type="match status" value="1"/>
</dbReference>
<dbReference type="InterPro" id="IPR038770">
    <property type="entry name" value="Na+/solute_symporter_sf"/>
</dbReference>
<feature type="transmembrane region" description="Helical" evidence="8">
    <location>
        <begin position="156"/>
        <end position="179"/>
    </location>
</feature>
<dbReference type="InterPro" id="IPR004776">
    <property type="entry name" value="Mem_transp_PIN-like"/>
</dbReference>
<organism evidence="9 10">
    <name type="scientific">Rhizobium loti</name>
    <name type="common">Mesorhizobium loti</name>
    <dbReference type="NCBI Taxonomy" id="381"/>
    <lineage>
        <taxon>Bacteria</taxon>
        <taxon>Pseudomonadati</taxon>
        <taxon>Pseudomonadota</taxon>
        <taxon>Alphaproteobacteria</taxon>
        <taxon>Hyphomicrobiales</taxon>
        <taxon>Phyllobacteriaceae</taxon>
        <taxon>Mesorhizobium</taxon>
    </lineage>
</organism>
<keyword evidence="6 8" id="KW-1133">Transmembrane helix</keyword>
<evidence type="ECO:0000256" key="7">
    <source>
        <dbReference type="ARBA" id="ARBA00023136"/>
    </source>
</evidence>
<evidence type="ECO:0000313" key="10">
    <source>
        <dbReference type="Proteomes" id="UP000245631"/>
    </source>
</evidence>
<feature type="transmembrane region" description="Helical" evidence="8">
    <location>
        <begin position="38"/>
        <end position="57"/>
    </location>
</feature>
<feature type="transmembrane region" description="Helical" evidence="8">
    <location>
        <begin position="229"/>
        <end position="249"/>
    </location>
</feature>
<evidence type="ECO:0000256" key="2">
    <source>
        <dbReference type="ARBA" id="ARBA00010145"/>
    </source>
</evidence>
<feature type="transmembrane region" description="Helical" evidence="8">
    <location>
        <begin position="290"/>
        <end position="312"/>
    </location>
</feature>
<evidence type="ECO:0000256" key="5">
    <source>
        <dbReference type="ARBA" id="ARBA00022692"/>
    </source>
</evidence>
<dbReference type="PANTHER" id="PTHR36838:SF3">
    <property type="entry name" value="TRANSPORTER AUXIN EFFLUX CARRIER EC FAMILY"/>
    <property type="match status" value="1"/>
</dbReference>
<feature type="transmembrane region" description="Helical" evidence="8">
    <location>
        <begin position="200"/>
        <end position="217"/>
    </location>
</feature>
<dbReference type="Pfam" id="PF03547">
    <property type="entry name" value="Mem_trans"/>
    <property type="match status" value="1"/>
</dbReference>
<gene>
    <name evidence="9" type="ORF">C8D77_107112</name>
</gene>
<keyword evidence="4" id="KW-1003">Cell membrane</keyword>
<feature type="transmembrane region" description="Helical" evidence="8">
    <location>
        <begin position="126"/>
        <end position="150"/>
    </location>
</feature>
<keyword evidence="3" id="KW-0813">Transport</keyword>
<evidence type="ECO:0000256" key="8">
    <source>
        <dbReference type="SAM" id="Phobius"/>
    </source>
</evidence>
<feature type="transmembrane region" description="Helical" evidence="8">
    <location>
        <begin position="64"/>
        <end position="83"/>
    </location>
</feature>